<feature type="domain" description="DUF7820" evidence="3">
    <location>
        <begin position="404"/>
        <end position="815"/>
    </location>
</feature>
<accession>A0AAV9GZX6</accession>
<protein>
    <recommendedName>
        <fullName evidence="3">DUF7820 domain-containing protein</fullName>
    </recommendedName>
</protein>
<dbReference type="Proteomes" id="UP001321760">
    <property type="component" value="Unassembled WGS sequence"/>
</dbReference>
<reference evidence="4" key="2">
    <citation type="submission" date="2023-05" db="EMBL/GenBank/DDBJ databases">
        <authorList>
            <consortium name="Lawrence Berkeley National Laboratory"/>
            <person name="Steindorff A."/>
            <person name="Hensen N."/>
            <person name="Bonometti L."/>
            <person name="Westerberg I."/>
            <person name="Brannstrom I.O."/>
            <person name="Guillou S."/>
            <person name="Cros-Aarteil S."/>
            <person name="Calhoun S."/>
            <person name="Haridas S."/>
            <person name="Kuo A."/>
            <person name="Mondo S."/>
            <person name="Pangilinan J."/>
            <person name="Riley R."/>
            <person name="Labutti K."/>
            <person name="Andreopoulos B."/>
            <person name="Lipzen A."/>
            <person name="Chen C."/>
            <person name="Yanf M."/>
            <person name="Daum C."/>
            <person name="Ng V."/>
            <person name="Clum A."/>
            <person name="Ohm R."/>
            <person name="Martin F."/>
            <person name="Silar P."/>
            <person name="Natvig D."/>
            <person name="Lalanne C."/>
            <person name="Gautier V."/>
            <person name="Ament-Velasquez S.L."/>
            <person name="Kruys A."/>
            <person name="Hutchinson M.I."/>
            <person name="Powell A.J."/>
            <person name="Barry K."/>
            <person name="Miller A.N."/>
            <person name="Grigoriev I.V."/>
            <person name="Debuchy R."/>
            <person name="Gladieux P."/>
            <person name="Thoren M.H."/>
            <person name="Johannesson H."/>
        </authorList>
    </citation>
    <scope>NUCLEOTIDE SEQUENCE</scope>
    <source>
        <strain evidence="4">PSN243</strain>
    </source>
</reference>
<evidence type="ECO:0000313" key="4">
    <source>
        <dbReference type="EMBL" id="KAK4454046.1"/>
    </source>
</evidence>
<feature type="region of interest" description="Disordered" evidence="1">
    <location>
        <begin position="601"/>
        <end position="728"/>
    </location>
</feature>
<dbReference type="InterPro" id="IPR056722">
    <property type="entry name" value="DUF7820"/>
</dbReference>
<keyword evidence="2" id="KW-1133">Transmembrane helix</keyword>
<feature type="compositionally biased region" description="Polar residues" evidence="1">
    <location>
        <begin position="163"/>
        <end position="176"/>
    </location>
</feature>
<feature type="compositionally biased region" description="Basic and acidic residues" evidence="1">
    <location>
        <begin position="1"/>
        <end position="15"/>
    </location>
</feature>
<feature type="region of interest" description="Disordered" evidence="1">
    <location>
        <begin position="163"/>
        <end position="183"/>
    </location>
</feature>
<feature type="compositionally biased region" description="Low complexity" evidence="1">
    <location>
        <begin position="63"/>
        <end position="76"/>
    </location>
</feature>
<feature type="region of interest" description="Disordered" evidence="1">
    <location>
        <begin position="279"/>
        <end position="323"/>
    </location>
</feature>
<gene>
    <name evidence="4" type="ORF">QBC34DRAFT_176378</name>
</gene>
<dbReference type="AlphaFoldDB" id="A0AAV9GZX6"/>
<dbReference type="Pfam" id="PF25130">
    <property type="entry name" value="DUF7820"/>
    <property type="match status" value="1"/>
</dbReference>
<organism evidence="4 5">
    <name type="scientific">Podospora aff. communis PSN243</name>
    <dbReference type="NCBI Taxonomy" id="3040156"/>
    <lineage>
        <taxon>Eukaryota</taxon>
        <taxon>Fungi</taxon>
        <taxon>Dikarya</taxon>
        <taxon>Ascomycota</taxon>
        <taxon>Pezizomycotina</taxon>
        <taxon>Sordariomycetes</taxon>
        <taxon>Sordariomycetidae</taxon>
        <taxon>Sordariales</taxon>
        <taxon>Podosporaceae</taxon>
        <taxon>Podospora</taxon>
    </lineage>
</organism>
<evidence type="ECO:0000313" key="5">
    <source>
        <dbReference type="Proteomes" id="UP001321760"/>
    </source>
</evidence>
<evidence type="ECO:0000259" key="3">
    <source>
        <dbReference type="Pfam" id="PF25130"/>
    </source>
</evidence>
<feature type="compositionally biased region" description="Pro residues" evidence="1">
    <location>
        <begin position="680"/>
        <end position="694"/>
    </location>
</feature>
<feature type="compositionally biased region" description="Low complexity" evidence="1">
    <location>
        <begin position="695"/>
        <end position="707"/>
    </location>
</feature>
<sequence>MDPRDTKSNDLERRMSTRNSVRISIGGGDDDFDAFAGMMVSDGFRPAPSGMGTEPAVPPSSSAPPASTASSAEPPANAAPPRPSSVSKPPRQNESLSLRHDGGMGPIEEASSALTRTSSRSTDTDSTATYVAAESPYRGPSGPSHPYELYPQNVRVARTLSVTTASTEPVSESSYTGPRAPAHPYGLYTQDTIAEVNNAPAAPIPIGFHGRSDPYQRRVGPEGEEVADIIGPDGHTEQLPPYTRYPDEAYARKVRDLEESPAAPIGGAVVSVTAPAQTAGPQAIPGAGGIGLATRNPEFESMDDLGSPRSRHSSRSFTSDSSQHEINMAAAAYSEKPKPERPWQSKMKRRVCGIIPLWSILLTLAVLLLMGVILGSVIGAFMSKQKKGTGKGHQEPSNSSPSGTFGVVPIPTPMDLPPLPLGTFSMPLMTSRVLSACFADTTLAQAWQCHLVISGLRLTIAKTKENTPGDYTATVTCNTTNTVANHVYSYGEQPFLIEKPAALELVNDTYDPGRGPAWFKSLSYNKTVIIPEGALSPGSPEGVKQRIRRNGPGGGPGKYPMGASDFKRKGIISEGAKPWICNWPETYLELFIYAGQNSSLASMKGPSGPPPGKDREKEKEKEKEKDGPGGPPPKEASPTSSASTTTTNTNPPGWTDPSGGPGRNPPGAGNPTWTGNYPEGPKPTDPAQTPPIPPSQTTEAPSSSSSSGPYGPIDANDNFTPPPPAYPRVIKLEERHMHGRSNPTCTQVEIQDIGQPAKPVKGPDGKPIIVEVVESEPSSQETDPLSEGLGRRSSPLNYREVTSGPPASQCGCVWFLT</sequence>
<evidence type="ECO:0000256" key="1">
    <source>
        <dbReference type="SAM" id="MobiDB-lite"/>
    </source>
</evidence>
<dbReference type="PANTHER" id="PTHR42078">
    <property type="entry name" value="GLUCAN 1, 4-ALPHA-GLUCOSIDASE"/>
    <property type="match status" value="1"/>
</dbReference>
<keyword evidence="5" id="KW-1185">Reference proteome</keyword>
<feature type="compositionally biased region" description="Low complexity" evidence="1">
    <location>
        <begin position="110"/>
        <end position="129"/>
    </location>
</feature>
<dbReference type="PANTHER" id="PTHR42078:SF1">
    <property type="entry name" value="GLUCAN 1, 4-ALPHA-GLUCOSIDASE"/>
    <property type="match status" value="1"/>
</dbReference>
<feature type="compositionally biased region" description="Low complexity" evidence="1">
    <location>
        <begin position="636"/>
        <end position="652"/>
    </location>
</feature>
<feature type="compositionally biased region" description="Low complexity" evidence="1">
    <location>
        <begin position="767"/>
        <end position="779"/>
    </location>
</feature>
<comment type="caution">
    <text evidence="4">The sequence shown here is derived from an EMBL/GenBank/DDBJ whole genome shotgun (WGS) entry which is preliminary data.</text>
</comment>
<feature type="region of interest" description="Disordered" evidence="1">
    <location>
        <begin position="1"/>
        <end position="149"/>
    </location>
</feature>
<keyword evidence="2" id="KW-0812">Transmembrane</keyword>
<dbReference type="EMBL" id="MU865918">
    <property type="protein sequence ID" value="KAK4454046.1"/>
    <property type="molecule type" value="Genomic_DNA"/>
</dbReference>
<feature type="region of interest" description="Disordered" evidence="1">
    <location>
        <begin position="535"/>
        <end position="562"/>
    </location>
</feature>
<feature type="compositionally biased region" description="Basic and acidic residues" evidence="1">
    <location>
        <begin position="612"/>
        <end position="627"/>
    </location>
</feature>
<proteinExistence type="predicted"/>
<keyword evidence="2" id="KW-0472">Membrane</keyword>
<feature type="region of interest" description="Disordered" evidence="1">
    <location>
        <begin position="386"/>
        <end position="405"/>
    </location>
</feature>
<evidence type="ECO:0000256" key="2">
    <source>
        <dbReference type="SAM" id="Phobius"/>
    </source>
</evidence>
<name>A0AAV9GZX6_9PEZI</name>
<feature type="region of interest" description="Disordered" evidence="1">
    <location>
        <begin position="740"/>
        <end position="807"/>
    </location>
</feature>
<reference evidence="4" key="1">
    <citation type="journal article" date="2023" name="Mol. Phylogenet. Evol.">
        <title>Genome-scale phylogeny and comparative genomics of the fungal order Sordariales.</title>
        <authorList>
            <person name="Hensen N."/>
            <person name="Bonometti L."/>
            <person name="Westerberg I."/>
            <person name="Brannstrom I.O."/>
            <person name="Guillou S."/>
            <person name="Cros-Aarteil S."/>
            <person name="Calhoun S."/>
            <person name="Haridas S."/>
            <person name="Kuo A."/>
            <person name="Mondo S."/>
            <person name="Pangilinan J."/>
            <person name="Riley R."/>
            <person name="LaButti K."/>
            <person name="Andreopoulos B."/>
            <person name="Lipzen A."/>
            <person name="Chen C."/>
            <person name="Yan M."/>
            <person name="Daum C."/>
            <person name="Ng V."/>
            <person name="Clum A."/>
            <person name="Steindorff A."/>
            <person name="Ohm R.A."/>
            <person name="Martin F."/>
            <person name="Silar P."/>
            <person name="Natvig D.O."/>
            <person name="Lalanne C."/>
            <person name="Gautier V."/>
            <person name="Ament-Velasquez S.L."/>
            <person name="Kruys A."/>
            <person name="Hutchinson M.I."/>
            <person name="Powell A.J."/>
            <person name="Barry K."/>
            <person name="Miller A.N."/>
            <person name="Grigoriev I.V."/>
            <person name="Debuchy R."/>
            <person name="Gladieux P."/>
            <person name="Hiltunen Thoren M."/>
            <person name="Johannesson H."/>
        </authorList>
    </citation>
    <scope>NUCLEOTIDE SEQUENCE</scope>
    <source>
        <strain evidence="4">PSN243</strain>
    </source>
</reference>
<feature type="transmembrane region" description="Helical" evidence="2">
    <location>
        <begin position="357"/>
        <end position="381"/>
    </location>
</feature>